<feature type="transmembrane region" description="Helical" evidence="1">
    <location>
        <begin position="90"/>
        <end position="110"/>
    </location>
</feature>
<keyword evidence="1" id="KW-0812">Transmembrane</keyword>
<dbReference type="EMBL" id="CADCTV010000699">
    <property type="protein sequence ID" value="CAA9354638.1"/>
    <property type="molecule type" value="Genomic_DNA"/>
</dbReference>
<organism evidence="2">
    <name type="scientific">uncultured Gemmatimonadota bacterium</name>
    <dbReference type="NCBI Taxonomy" id="203437"/>
    <lineage>
        <taxon>Bacteria</taxon>
        <taxon>Pseudomonadati</taxon>
        <taxon>Gemmatimonadota</taxon>
        <taxon>environmental samples</taxon>
    </lineage>
</organism>
<protein>
    <submittedName>
        <fullName evidence="2">Uncharacterized protein</fullName>
    </submittedName>
</protein>
<gene>
    <name evidence="2" type="ORF">AVDCRST_MAG89-3344</name>
</gene>
<feature type="transmembrane region" description="Helical" evidence="1">
    <location>
        <begin position="130"/>
        <end position="148"/>
    </location>
</feature>
<keyword evidence="1" id="KW-1133">Transmembrane helix</keyword>
<name>A0A6J4MC19_9BACT</name>
<sequence>MTVLAPAPAPQRVATGMATGDRFYVRIAGACLVVAVIGFAPTYWLPLVRGTLDLAPIAHVHAAVFYGWTLLFLLQSWLVAQGRLTRHREWGVFGVALATTMCFVGMAAAMNSLGRATAAGLGDAARPFSIVPVSGIAFFALLFTAALLRVRQPQVHKRLMLVATVSLLQAAVGRWFLIFLAPAAAGGGPAGPPPVFVTVMPALVSDLLIVAAMVHDRRTTGRVHRVYWIAGGALLALQVLRVPLSTTAGWARIADWLLTMSL</sequence>
<feature type="transmembrane region" description="Helical" evidence="1">
    <location>
        <begin position="195"/>
        <end position="214"/>
    </location>
</feature>
<evidence type="ECO:0000313" key="2">
    <source>
        <dbReference type="EMBL" id="CAA9354638.1"/>
    </source>
</evidence>
<feature type="transmembrane region" description="Helical" evidence="1">
    <location>
        <begin position="57"/>
        <end position="78"/>
    </location>
</feature>
<keyword evidence="1" id="KW-0472">Membrane</keyword>
<feature type="transmembrane region" description="Helical" evidence="1">
    <location>
        <begin position="23"/>
        <end position="45"/>
    </location>
</feature>
<proteinExistence type="predicted"/>
<feature type="transmembrane region" description="Helical" evidence="1">
    <location>
        <begin position="160"/>
        <end position="183"/>
    </location>
</feature>
<feature type="transmembrane region" description="Helical" evidence="1">
    <location>
        <begin position="226"/>
        <end position="244"/>
    </location>
</feature>
<evidence type="ECO:0000256" key="1">
    <source>
        <dbReference type="SAM" id="Phobius"/>
    </source>
</evidence>
<dbReference type="AlphaFoldDB" id="A0A6J4MC19"/>
<reference evidence="2" key="1">
    <citation type="submission" date="2020-02" db="EMBL/GenBank/DDBJ databases">
        <authorList>
            <person name="Meier V. D."/>
        </authorList>
    </citation>
    <scope>NUCLEOTIDE SEQUENCE</scope>
    <source>
        <strain evidence="2">AVDCRST_MAG89</strain>
    </source>
</reference>
<accession>A0A6J4MC19</accession>